<gene>
    <name evidence="9" type="ORF">CHC_T00005429001</name>
</gene>
<dbReference type="GeneID" id="17324807"/>
<dbReference type="EMBL" id="HG001824">
    <property type="protein sequence ID" value="CDF37268.1"/>
    <property type="molecule type" value="Genomic_DNA"/>
</dbReference>
<dbReference type="KEGG" id="ccp:CHC_T00005429001"/>
<dbReference type="GO" id="GO:0016020">
    <property type="term" value="C:membrane"/>
    <property type="evidence" value="ECO:0007669"/>
    <property type="project" value="UniProtKB-SubCell"/>
</dbReference>
<evidence type="ECO:0000256" key="7">
    <source>
        <dbReference type="RuleBase" id="RU000488"/>
    </source>
</evidence>
<dbReference type="RefSeq" id="XP_005717087.1">
    <property type="nucleotide sequence ID" value="XM_005717030.1"/>
</dbReference>
<dbReference type="Proteomes" id="UP000012073">
    <property type="component" value="Unassembled WGS sequence"/>
</dbReference>
<keyword evidence="5 6" id="KW-0472">Membrane</keyword>
<organism evidence="9 10">
    <name type="scientific">Chondrus crispus</name>
    <name type="common">Carrageen Irish moss</name>
    <name type="synonym">Polymorpha crispa</name>
    <dbReference type="NCBI Taxonomy" id="2769"/>
    <lineage>
        <taxon>Eukaryota</taxon>
        <taxon>Rhodophyta</taxon>
        <taxon>Florideophyceae</taxon>
        <taxon>Rhodymeniophycidae</taxon>
        <taxon>Gigartinales</taxon>
        <taxon>Gigartinaceae</taxon>
        <taxon>Chondrus</taxon>
    </lineage>
</organism>
<name>R7QHL9_CHOCR</name>
<keyword evidence="10" id="KW-1185">Reference proteome</keyword>
<evidence type="ECO:0000256" key="2">
    <source>
        <dbReference type="ARBA" id="ARBA00022448"/>
    </source>
</evidence>
<evidence type="ECO:0000313" key="10">
    <source>
        <dbReference type="Proteomes" id="UP000012073"/>
    </source>
</evidence>
<keyword evidence="4" id="KW-0677">Repeat</keyword>
<protein>
    <recommendedName>
        <fullName evidence="11">Mitochondrial carrier protein</fullName>
    </recommendedName>
</protein>
<comment type="subcellular location">
    <subcellularLocation>
        <location evidence="1">Membrane</location>
        <topology evidence="1">Multi-pass membrane protein</topology>
    </subcellularLocation>
</comment>
<dbReference type="PANTHER" id="PTHR24089">
    <property type="entry name" value="SOLUTE CARRIER FAMILY 25"/>
    <property type="match status" value="1"/>
</dbReference>
<sequence>MDGLGLPHLQRGLTWPLRHAQQLCDGCFHAALDSPRRQPCFSSLNPHGLSRKRPAKLSSTHPHPTPLTLHVTSRTRSSCVNAHIKPRTHLQIGIVNGYSLVSRVHPQILEMPYPCATNRKRTHAFWGSPLELTNLTPFQDLLCGALAGCSARMMVAPLDVLKIRFQIQSETRGLYRYASMSSAVRSILAHEGLRAFWKGNVPALLMVTPYASVQLASFYQLKQLALNIPEPYKSLLFGAISGAGATLCTYPMDLLRTRFAAQSEPRSYNSIRQAVSVIYNTQGLRGFYAGLGPTLVEIVPYVSLHFTWYEGMKGQVLKRTRSDSLKPAESLVVGAVSGTASKLFTLPLDNAKKLMQVEDQFLGKRNTSSPYRGIAHVLSRIWRREGLRGWFRGTAPSLVKAAPNSAITFTVYEMTRGYCARRS</sequence>
<evidence type="ECO:0000256" key="6">
    <source>
        <dbReference type="PROSITE-ProRule" id="PRU00282"/>
    </source>
</evidence>
<evidence type="ECO:0000313" key="9">
    <source>
        <dbReference type="EMBL" id="CDF37268.1"/>
    </source>
</evidence>
<dbReference type="PhylomeDB" id="R7QHL9"/>
<feature type="repeat" description="Solcar" evidence="6">
    <location>
        <begin position="229"/>
        <end position="315"/>
    </location>
</feature>
<dbReference type="SUPFAM" id="SSF103506">
    <property type="entry name" value="Mitochondrial carrier"/>
    <property type="match status" value="1"/>
</dbReference>
<dbReference type="InterPro" id="IPR002067">
    <property type="entry name" value="MCP"/>
</dbReference>
<reference evidence="10" key="1">
    <citation type="journal article" date="2013" name="Proc. Natl. Acad. Sci. U.S.A.">
        <title>Genome structure and metabolic features in the red seaweed Chondrus crispus shed light on evolution of the Archaeplastida.</title>
        <authorList>
            <person name="Collen J."/>
            <person name="Porcel B."/>
            <person name="Carre W."/>
            <person name="Ball S.G."/>
            <person name="Chaparro C."/>
            <person name="Tonon T."/>
            <person name="Barbeyron T."/>
            <person name="Michel G."/>
            <person name="Noel B."/>
            <person name="Valentin K."/>
            <person name="Elias M."/>
            <person name="Artiguenave F."/>
            <person name="Arun A."/>
            <person name="Aury J.M."/>
            <person name="Barbosa-Neto J.F."/>
            <person name="Bothwell J.H."/>
            <person name="Bouget F.Y."/>
            <person name="Brillet L."/>
            <person name="Cabello-Hurtado F."/>
            <person name="Capella-Gutierrez S."/>
            <person name="Charrier B."/>
            <person name="Cladiere L."/>
            <person name="Cock J.M."/>
            <person name="Coelho S.M."/>
            <person name="Colleoni C."/>
            <person name="Czjzek M."/>
            <person name="Da Silva C."/>
            <person name="Delage L."/>
            <person name="Denoeud F."/>
            <person name="Deschamps P."/>
            <person name="Dittami S.M."/>
            <person name="Gabaldon T."/>
            <person name="Gachon C.M."/>
            <person name="Groisillier A."/>
            <person name="Herve C."/>
            <person name="Jabbari K."/>
            <person name="Katinka M."/>
            <person name="Kloareg B."/>
            <person name="Kowalczyk N."/>
            <person name="Labadie K."/>
            <person name="Leblanc C."/>
            <person name="Lopez P.J."/>
            <person name="McLachlan D.H."/>
            <person name="Meslet-Cladiere L."/>
            <person name="Moustafa A."/>
            <person name="Nehr Z."/>
            <person name="Nyvall Collen P."/>
            <person name="Panaud O."/>
            <person name="Partensky F."/>
            <person name="Poulain J."/>
            <person name="Rensing S.A."/>
            <person name="Rousvoal S."/>
            <person name="Samson G."/>
            <person name="Symeonidi A."/>
            <person name="Weissenbach J."/>
            <person name="Zambounis A."/>
            <person name="Wincker P."/>
            <person name="Boyen C."/>
        </authorList>
    </citation>
    <scope>NUCLEOTIDE SEQUENCE [LARGE SCALE GENOMIC DNA]</scope>
    <source>
        <strain evidence="10">cv. Stackhouse</strain>
    </source>
</reference>
<dbReference type="InterPro" id="IPR018108">
    <property type="entry name" value="MCP_transmembrane"/>
</dbReference>
<keyword evidence="2 7" id="KW-0813">Transport</keyword>
<evidence type="ECO:0000256" key="4">
    <source>
        <dbReference type="ARBA" id="ARBA00022737"/>
    </source>
</evidence>
<feature type="repeat" description="Solcar" evidence="6">
    <location>
        <begin position="325"/>
        <end position="418"/>
    </location>
</feature>
<evidence type="ECO:0008006" key="11">
    <source>
        <dbReference type="Google" id="ProtNLM"/>
    </source>
</evidence>
<dbReference type="Pfam" id="PF00153">
    <property type="entry name" value="Mito_carr"/>
    <property type="match status" value="3"/>
</dbReference>
<evidence type="ECO:0000256" key="3">
    <source>
        <dbReference type="ARBA" id="ARBA00022692"/>
    </source>
</evidence>
<dbReference type="PRINTS" id="PR00926">
    <property type="entry name" value="MITOCARRIER"/>
</dbReference>
<keyword evidence="3 6" id="KW-0812">Transmembrane</keyword>
<feature type="repeat" description="Solcar" evidence="6">
    <location>
        <begin position="135"/>
        <end position="224"/>
    </location>
</feature>
<proteinExistence type="inferred from homology"/>
<dbReference type="GO" id="GO:0055085">
    <property type="term" value="P:transmembrane transport"/>
    <property type="evidence" value="ECO:0007669"/>
    <property type="project" value="InterPro"/>
</dbReference>
<dbReference type="STRING" id="2769.R7QHL9"/>
<dbReference type="InterPro" id="IPR023395">
    <property type="entry name" value="MCP_dom_sf"/>
</dbReference>
<dbReference type="OrthoDB" id="18574at2759"/>
<dbReference type="PROSITE" id="PS50920">
    <property type="entry name" value="SOLCAR"/>
    <property type="match status" value="3"/>
</dbReference>
<feature type="region of interest" description="Disordered" evidence="8">
    <location>
        <begin position="43"/>
        <end position="66"/>
    </location>
</feature>
<comment type="similarity">
    <text evidence="7">Belongs to the mitochondrial carrier (TC 2.A.29) family.</text>
</comment>
<dbReference type="AlphaFoldDB" id="R7QHL9"/>
<dbReference type="OMA" id="MYVCYGA"/>
<evidence type="ECO:0000256" key="8">
    <source>
        <dbReference type="SAM" id="MobiDB-lite"/>
    </source>
</evidence>
<evidence type="ECO:0000256" key="5">
    <source>
        <dbReference type="ARBA" id="ARBA00023136"/>
    </source>
</evidence>
<accession>R7QHL9</accession>
<dbReference type="Gene3D" id="1.50.40.10">
    <property type="entry name" value="Mitochondrial carrier domain"/>
    <property type="match status" value="1"/>
</dbReference>
<evidence type="ECO:0000256" key="1">
    <source>
        <dbReference type="ARBA" id="ARBA00004141"/>
    </source>
</evidence>
<dbReference type="Gramene" id="CDF37268">
    <property type="protein sequence ID" value="CDF37268"/>
    <property type="gene ID" value="CHC_T00005429001"/>
</dbReference>